<feature type="region of interest" description="Disordered" evidence="1">
    <location>
        <begin position="369"/>
        <end position="388"/>
    </location>
</feature>
<dbReference type="GeneID" id="30037678"/>
<dbReference type="RefSeq" id="XP_018734851.1">
    <property type="nucleotide sequence ID" value="XM_018882576.1"/>
</dbReference>
<feature type="compositionally biased region" description="Polar residues" evidence="1">
    <location>
        <begin position="81"/>
        <end position="93"/>
    </location>
</feature>
<dbReference type="InterPro" id="IPR050357">
    <property type="entry name" value="Arrestin_domain-protein"/>
</dbReference>
<feature type="domain" description="Arrestin C-terminal-like" evidence="2">
    <location>
        <begin position="167"/>
        <end position="308"/>
    </location>
</feature>
<sequence>MNWIDGAMGRGTISKPVRYEAVLFDHEWDNLENGGGGLSRSRNGSSVSLSSSFGASGSAGGSGSGSGSAGIGSHGPGSGGTNTPSNNNAKTLSAGNHELPFEMVIPGDTPESIEGLEGAQMVYRLVAVVERGRFQNNLVARKHIRIVRTIGSDNFELSQTVSISNTWPSKIDYTIEIPSKAVAVGSSFPVNFTLVPMLKGLKLGNIKAQLVEFVTLATPSGSTSSSEKIRHELVIPAPEGGLEGQDSWEVNEMIQLPTSLSKCTQDCVVGQYIKVAHKIKFAVCLVNPDGHVSELRASLPIYLFISPNVPISSLDPTILQIPGSSRQPEEEILFSNASSREASSTALNSLDGGAPPNYEDHVYDRLWNGIPTPSLESPEGSVASTPRLRSRRNSLDHDHLMMTALDPAQRSQLAAGLRALELQQQASSGSQTPGVGTNHSSASQSGDNSRTPSGANTPHFGPSDYFSHGSHFSPEISHLSRVGTPVLTPRTPDIDINLLSKVPSYSTAVRDGNASDGEWAPDYEPGNGPSSTSPPLTMPSLAHLSSTPGNSLRRGIGSAGSSHVNSHSSSSLALNTLAHGHHSGSHSASHSGNHTGHHSSNGSGNISRSSSSTGLSFMHRNGSSRSLFDEASRLIRLTSSDKAAKRS</sequence>
<dbReference type="GO" id="GO:0005886">
    <property type="term" value="C:plasma membrane"/>
    <property type="evidence" value="ECO:0007669"/>
    <property type="project" value="TreeGrafter"/>
</dbReference>
<feature type="region of interest" description="Disordered" evidence="1">
    <location>
        <begin position="35"/>
        <end position="93"/>
    </location>
</feature>
<dbReference type="GO" id="GO:0030674">
    <property type="term" value="F:protein-macromolecule adaptor activity"/>
    <property type="evidence" value="ECO:0007669"/>
    <property type="project" value="TreeGrafter"/>
</dbReference>
<feature type="compositionally biased region" description="Gly residues" evidence="1">
    <location>
        <begin position="57"/>
        <end position="80"/>
    </location>
</feature>
<dbReference type="Gene3D" id="2.60.40.640">
    <property type="match status" value="1"/>
</dbReference>
<feature type="compositionally biased region" description="Polar residues" evidence="1">
    <location>
        <begin position="423"/>
        <end position="456"/>
    </location>
</feature>
<dbReference type="PANTHER" id="PTHR11188:SF17">
    <property type="entry name" value="FI21816P1"/>
    <property type="match status" value="1"/>
</dbReference>
<dbReference type="Proteomes" id="UP000189580">
    <property type="component" value="Chromosome a"/>
</dbReference>
<reference evidence="3 4" key="1">
    <citation type="submission" date="2016-02" db="EMBL/GenBank/DDBJ databases">
        <title>Complete genome sequence and transcriptome regulation of the pentose utilising yeast Sugiyamaella lignohabitans.</title>
        <authorList>
            <person name="Bellasio M."/>
            <person name="Peymann A."/>
            <person name="Valli M."/>
            <person name="Sipitzky M."/>
            <person name="Graf A."/>
            <person name="Sauer M."/>
            <person name="Marx H."/>
            <person name="Mattanovich D."/>
        </authorList>
    </citation>
    <scope>NUCLEOTIDE SEQUENCE [LARGE SCALE GENOMIC DNA]</scope>
    <source>
        <strain evidence="3 4">CBS 10342</strain>
    </source>
</reference>
<feature type="compositionally biased region" description="Low complexity" evidence="1">
    <location>
        <begin position="39"/>
        <end position="56"/>
    </location>
</feature>
<accession>A0A167D1T7</accession>
<dbReference type="InterPro" id="IPR011022">
    <property type="entry name" value="Arrestin_C-like"/>
</dbReference>
<feature type="region of interest" description="Disordered" evidence="1">
    <location>
        <begin position="423"/>
        <end position="468"/>
    </location>
</feature>
<dbReference type="PANTHER" id="PTHR11188">
    <property type="entry name" value="ARRESTIN DOMAIN CONTAINING PROTEIN"/>
    <property type="match status" value="1"/>
</dbReference>
<protein>
    <submittedName>
        <fullName evidence="3">Rod1p</fullName>
    </submittedName>
</protein>
<dbReference type="GO" id="GO:0070086">
    <property type="term" value="P:ubiquitin-dependent endocytosis"/>
    <property type="evidence" value="ECO:0007669"/>
    <property type="project" value="TreeGrafter"/>
</dbReference>
<evidence type="ECO:0000313" key="3">
    <source>
        <dbReference type="EMBL" id="ANB12374.1"/>
    </source>
</evidence>
<feature type="compositionally biased region" description="Low complexity" evidence="1">
    <location>
        <begin position="585"/>
        <end position="616"/>
    </location>
</feature>
<name>A0A167D1T7_9ASCO</name>
<feature type="region of interest" description="Disordered" evidence="1">
    <location>
        <begin position="507"/>
        <end position="647"/>
    </location>
</feature>
<feature type="compositionally biased region" description="Low complexity" evidence="1">
    <location>
        <begin position="559"/>
        <end position="575"/>
    </location>
</feature>
<feature type="compositionally biased region" description="Low complexity" evidence="1">
    <location>
        <begin position="529"/>
        <end position="541"/>
    </location>
</feature>
<dbReference type="InterPro" id="IPR014752">
    <property type="entry name" value="Arrestin-like_C"/>
</dbReference>
<dbReference type="SMART" id="SM01017">
    <property type="entry name" value="Arrestin_C"/>
    <property type="match status" value="1"/>
</dbReference>
<dbReference type="GO" id="GO:0031625">
    <property type="term" value="F:ubiquitin protein ligase binding"/>
    <property type="evidence" value="ECO:0007669"/>
    <property type="project" value="TreeGrafter"/>
</dbReference>
<dbReference type="Pfam" id="PF02752">
    <property type="entry name" value="Arrestin_C"/>
    <property type="match status" value="1"/>
</dbReference>
<evidence type="ECO:0000259" key="2">
    <source>
        <dbReference type="SMART" id="SM01017"/>
    </source>
</evidence>
<keyword evidence="4" id="KW-1185">Reference proteome</keyword>
<proteinExistence type="predicted"/>
<dbReference type="AlphaFoldDB" id="A0A167D1T7"/>
<organism evidence="3 4">
    <name type="scientific">Sugiyamaella lignohabitans</name>
    <dbReference type="NCBI Taxonomy" id="796027"/>
    <lineage>
        <taxon>Eukaryota</taxon>
        <taxon>Fungi</taxon>
        <taxon>Dikarya</taxon>
        <taxon>Ascomycota</taxon>
        <taxon>Saccharomycotina</taxon>
        <taxon>Dipodascomycetes</taxon>
        <taxon>Dipodascales</taxon>
        <taxon>Trichomonascaceae</taxon>
        <taxon>Sugiyamaella</taxon>
    </lineage>
</organism>
<dbReference type="EMBL" id="CP014501">
    <property type="protein sequence ID" value="ANB12374.1"/>
    <property type="molecule type" value="Genomic_DNA"/>
</dbReference>
<gene>
    <name evidence="3" type="primary">ROD1</name>
    <name evidence="3" type="ORF">AWJ20_625</name>
</gene>
<dbReference type="KEGG" id="slb:AWJ20_625"/>
<evidence type="ECO:0000256" key="1">
    <source>
        <dbReference type="SAM" id="MobiDB-lite"/>
    </source>
</evidence>
<dbReference type="OrthoDB" id="2333384at2759"/>
<dbReference type="GO" id="GO:0005829">
    <property type="term" value="C:cytosol"/>
    <property type="evidence" value="ECO:0007669"/>
    <property type="project" value="TreeGrafter"/>
</dbReference>
<evidence type="ECO:0000313" key="4">
    <source>
        <dbReference type="Proteomes" id="UP000189580"/>
    </source>
</evidence>